<reference evidence="6" key="1">
    <citation type="journal article" date="2014" name="Genome Announc.">
        <title>Complete Genome Sequence of Campylobacter iguaniorum Strain 1485ET, Isolated from a Bearded Dragon (Pogona vitticeps).</title>
        <authorList>
            <person name="Gilbert M.J."/>
            <person name="Miller W.G."/>
            <person name="Yee E."/>
            <person name="Kik M."/>
            <person name="Wagenaar J.A."/>
            <person name="Duim B."/>
        </authorList>
    </citation>
    <scope>NUCLEOTIDE SEQUENCE [LARGE SCALE GENOMIC DNA]</scope>
    <source>
        <strain evidence="6">1485E</strain>
    </source>
</reference>
<dbReference type="eggNOG" id="COG2360">
    <property type="taxonomic scope" value="Bacteria"/>
</dbReference>
<dbReference type="STRING" id="1244531.CIG2463D_0760"/>
<keyword evidence="3 4" id="KW-0012">Acyltransferase</keyword>
<comment type="catalytic activity">
    <reaction evidence="4">
        <text>N-terminal L-arginyl-[protein] + L-leucyl-tRNA(Leu) = N-terminal L-leucyl-L-arginyl-[protein] + tRNA(Leu) + H(+)</text>
        <dbReference type="Rhea" id="RHEA:50416"/>
        <dbReference type="Rhea" id="RHEA-COMP:9613"/>
        <dbReference type="Rhea" id="RHEA-COMP:9622"/>
        <dbReference type="Rhea" id="RHEA-COMP:12672"/>
        <dbReference type="Rhea" id="RHEA-COMP:12673"/>
        <dbReference type="ChEBI" id="CHEBI:15378"/>
        <dbReference type="ChEBI" id="CHEBI:64719"/>
        <dbReference type="ChEBI" id="CHEBI:78442"/>
        <dbReference type="ChEBI" id="CHEBI:78494"/>
        <dbReference type="ChEBI" id="CHEBI:133044"/>
        <dbReference type="EC" id="2.3.2.6"/>
    </reaction>
</comment>
<dbReference type="Gene3D" id="3.30.70.3550">
    <property type="entry name" value="Leucyl/phenylalanyl-tRNA-protein transferase, N-terminal domain"/>
    <property type="match status" value="1"/>
</dbReference>
<organism evidence="5 6">
    <name type="scientific">Campylobacter iguaniorum</name>
    <dbReference type="NCBI Taxonomy" id="1244531"/>
    <lineage>
        <taxon>Bacteria</taxon>
        <taxon>Pseudomonadati</taxon>
        <taxon>Campylobacterota</taxon>
        <taxon>Epsilonproteobacteria</taxon>
        <taxon>Campylobacterales</taxon>
        <taxon>Campylobacteraceae</taxon>
        <taxon>Campylobacter</taxon>
    </lineage>
</organism>
<dbReference type="SUPFAM" id="SSF55729">
    <property type="entry name" value="Acyl-CoA N-acyltransferases (Nat)"/>
    <property type="match status" value="1"/>
</dbReference>
<dbReference type="PATRIC" id="fig|1244531.5.peg.757"/>
<evidence type="ECO:0000256" key="1">
    <source>
        <dbReference type="ARBA" id="ARBA00022490"/>
    </source>
</evidence>
<dbReference type="GO" id="GO:0030163">
    <property type="term" value="P:protein catabolic process"/>
    <property type="evidence" value="ECO:0007669"/>
    <property type="project" value="UniProtKB-UniRule"/>
</dbReference>
<comment type="subcellular location">
    <subcellularLocation>
        <location evidence="4">Cytoplasm</location>
    </subcellularLocation>
</comment>
<accession>A0A076FFH4</accession>
<protein>
    <recommendedName>
        <fullName evidence="4">Leucyl/phenylalanyl-tRNA--protein transferase</fullName>
        <ecNumber evidence="4">2.3.2.6</ecNumber>
    </recommendedName>
    <alternativeName>
        <fullName evidence="4">L/F-transferase</fullName>
    </alternativeName>
    <alternativeName>
        <fullName evidence="4">Leucyltransferase</fullName>
    </alternativeName>
    <alternativeName>
        <fullName evidence="4">Phenyalanyltransferase</fullName>
    </alternativeName>
</protein>
<dbReference type="InterPro" id="IPR042221">
    <property type="entry name" value="Leu/Phe-tRNA_Trfase_N"/>
</dbReference>
<dbReference type="KEGG" id="caj:CIG1485E_0759"/>
<dbReference type="Proteomes" id="UP000028486">
    <property type="component" value="Chromosome"/>
</dbReference>
<comment type="function">
    <text evidence="4">Functions in the N-end rule pathway of protein degradation where it conjugates Leu, Phe and, less efficiently, Met from aminoacyl-tRNAs to the N-termini of proteins containing an N-terminal arginine or lysine.</text>
</comment>
<comment type="catalytic activity">
    <reaction evidence="4">
        <text>N-terminal L-lysyl-[protein] + L-leucyl-tRNA(Leu) = N-terminal L-leucyl-L-lysyl-[protein] + tRNA(Leu) + H(+)</text>
        <dbReference type="Rhea" id="RHEA:12340"/>
        <dbReference type="Rhea" id="RHEA-COMP:9613"/>
        <dbReference type="Rhea" id="RHEA-COMP:9622"/>
        <dbReference type="Rhea" id="RHEA-COMP:12670"/>
        <dbReference type="Rhea" id="RHEA-COMP:12671"/>
        <dbReference type="ChEBI" id="CHEBI:15378"/>
        <dbReference type="ChEBI" id="CHEBI:65249"/>
        <dbReference type="ChEBI" id="CHEBI:78442"/>
        <dbReference type="ChEBI" id="CHEBI:78494"/>
        <dbReference type="ChEBI" id="CHEBI:133043"/>
        <dbReference type="EC" id="2.3.2.6"/>
    </reaction>
</comment>
<dbReference type="PANTHER" id="PTHR30098">
    <property type="entry name" value="LEUCYL/PHENYLALANYL-TRNA--PROTEIN TRANSFERASE"/>
    <property type="match status" value="1"/>
</dbReference>
<dbReference type="AlphaFoldDB" id="A0A076FFH4"/>
<dbReference type="HAMAP" id="MF_00688">
    <property type="entry name" value="Leu_Phe_trans"/>
    <property type="match status" value="1"/>
</dbReference>
<dbReference type="OrthoDB" id="9790282at2"/>
<evidence type="ECO:0000256" key="3">
    <source>
        <dbReference type="ARBA" id="ARBA00023315"/>
    </source>
</evidence>
<dbReference type="GO" id="GO:0005737">
    <property type="term" value="C:cytoplasm"/>
    <property type="evidence" value="ECO:0007669"/>
    <property type="project" value="UniProtKB-SubCell"/>
</dbReference>
<dbReference type="InterPro" id="IPR004616">
    <property type="entry name" value="Leu/Phe-tRNA_Trfase"/>
</dbReference>
<keyword evidence="6" id="KW-1185">Reference proteome</keyword>
<dbReference type="EC" id="2.3.2.6" evidence="4"/>
<gene>
    <name evidence="4 5" type="primary">aat</name>
    <name evidence="5" type="ORF">CIG1485E_0759</name>
</gene>
<comment type="catalytic activity">
    <reaction evidence="4">
        <text>L-phenylalanyl-tRNA(Phe) + an N-terminal L-alpha-aminoacyl-[protein] = an N-terminal L-phenylalanyl-L-alpha-aminoacyl-[protein] + tRNA(Phe)</text>
        <dbReference type="Rhea" id="RHEA:43632"/>
        <dbReference type="Rhea" id="RHEA-COMP:9668"/>
        <dbReference type="Rhea" id="RHEA-COMP:9699"/>
        <dbReference type="Rhea" id="RHEA-COMP:10636"/>
        <dbReference type="Rhea" id="RHEA-COMP:10637"/>
        <dbReference type="ChEBI" id="CHEBI:78442"/>
        <dbReference type="ChEBI" id="CHEBI:78531"/>
        <dbReference type="ChEBI" id="CHEBI:78597"/>
        <dbReference type="ChEBI" id="CHEBI:83561"/>
        <dbReference type="EC" id="2.3.2.6"/>
    </reaction>
</comment>
<comment type="similarity">
    <text evidence="4">Belongs to the L/F-transferase family.</text>
</comment>
<evidence type="ECO:0000313" key="5">
    <source>
        <dbReference type="EMBL" id="AII14604.1"/>
    </source>
</evidence>
<evidence type="ECO:0000256" key="2">
    <source>
        <dbReference type="ARBA" id="ARBA00022679"/>
    </source>
</evidence>
<dbReference type="PANTHER" id="PTHR30098:SF2">
    <property type="entry name" value="LEUCYL_PHENYLALANYL-TRNA--PROTEIN TRANSFERASE"/>
    <property type="match status" value="1"/>
</dbReference>
<dbReference type="InterPro" id="IPR016181">
    <property type="entry name" value="Acyl_CoA_acyltransferase"/>
</dbReference>
<keyword evidence="1 4" id="KW-0963">Cytoplasm</keyword>
<proteinExistence type="inferred from homology"/>
<evidence type="ECO:0000256" key="4">
    <source>
        <dbReference type="HAMAP-Rule" id="MF_00688"/>
    </source>
</evidence>
<dbReference type="HOGENOM" id="CLU_075045_0_1_7"/>
<evidence type="ECO:0000313" key="6">
    <source>
        <dbReference type="Proteomes" id="UP000028486"/>
    </source>
</evidence>
<dbReference type="EMBL" id="CP009043">
    <property type="protein sequence ID" value="AII14604.1"/>
    <property type="molecule type" value="Genomic_DNA"/>
</dbReference>
<keyword evidence="2 4" id="KW-0808">Transferase</keyword>
<dbReference type="NCBIfam" id="TIGR00667">
    <property type="entry name" value="aat"/>
    <property type="match status" value="1"/>
</dbReference>
<dbReference type="GO" id="GO:0008914">
    <property type="term" value="F:leucyl-tRNA--protein transferase activity"/>
    <property type="evidence" value="ECO:0007669"/>
    <property type="project" value="UniProtKB-UniRule"/>
</dbReference>
<dbReference type="Gene3D" id="3.40.630.70">
    <property type="entry name" value="Leucyl/phenylalanyl-tRNA-protein transferase, C-terminal domain"/>
    <property type="match status" value="1"/>
</dbReference>
<dbReference type="RefSeq" id="WP_038453861.1">
    <property type="nucleotide sequence ID" value="NZ_CP009043.1"/>
</dbReference>
<dbReference type="InterPro" id="IPR042203">
    <property type="entry name" value="Leu/Phe-tRNA_Trfase_C"/>
</dbReference>
<sequence>MIYKFPNPKFAPKNAPLAFGGSLEPNALISAYKKGIFPWFMEGESILWWSPDPRAVFYPKDIKKHKSIKPFFKRYVVKFDHDFGSLIKLCKEHRQNHEPTWISNDIVSSYTKLHELGYAHSVEVYENDELIGGLYGLIFGKVFCGESMISTKPNASKVALITLCEVLSKFDFLIDAQVMNEHLRFMGAINLKRDRFLDELNKKINQNSGFNSFKELI</sequence>
<dbReference type="Pfam" id="PF03588">
    <property type="entry name" value="Leu_Phe_trans"/>
    <property type="match status" value="1"/>
</dbReference>
<name>A0A076FFH4_9BACT</name>